<dbReference type="AlphaFoldDB" id="A0A2T1NCS9"/>
<sequence>MGDVAISVPVLRAFTEKNPDVKITVLTRTFFAPIFEHITNVSVFKADLKGEHKGVFGLYKLSKQLKALGITEIADLHNVLRTNILKTFLFGTKCVQIDKGRAEKKALVSGKIFEPLKSSHERYADVFRALGYQLDLTNPIIEPSQQFPVGFPEEFKHKPLIGIAPFAQYESKTYPLDQMKIVINLLSKDYNILLFGGGTKEQEQLEFIEKDDSNIFNVVGKFTFTQELAIISNLDLMLSMDSGNGHLAAMFGVKVITIWGNTHPYAGFVPFNQPDSHQLVPNRENYPLIPTSIFGKNVPENYKTVAGTISPTTVITCLETVLNN</sequence>
<evidence type="ECO:0000256" key="2">
    <source>
        <dbReference type="ARBA" id="ARBA00022679"/>
    </source>
</evidence>
<comment type="caution">
    <text evidence="3">The sequence shown here is derived from an EMBL/GenBank/DDBJ whole genome shotgun (WGS) entry which is preliminary data.</text>
</comment>
<reference evidence="3 4" key="1">
    <citation type="submission" date="2018-03" db="EMBL/GenBank/DDBJ databases">
        <title>Mesoflavibacter sp. HG37 and Mesoflavibacter sp. HG96 sp.nov., two marine bacteria isolated from seawater of Western Pacific Ocean.</title>
        <authorList>
            <person name="Cheng H."/>
            <person name="Wu Y.-H."/>
            <person name="Guo L.-L."/>
            <person name="Xu X.-W."/>
        </authorList>
    </citation>
    <scope>NUCLEOTIDE SEQUENCE [LARGE SCALE GENOMIC DNA]</scope>
    <source>
        <strain evidence="3 4">KCTC 32269</strain>
    </source>
</reference>
<dbReference type="Pfam" id="PF01075">
    <property type="entry name" value="Glyco_transf_9"/>
    <property type="match status" value="1"/>
</dbReference>
<proteinExistence type="predicted"/>
<dbReference type="InterPro" id="IPR002201">
    <property type="entry name" value="Glyco_trans_9"/>
</dbReference>
<protein>
    <submittedName>
        <fullName evidence="3">ADP-heptose--LPS heptosyltransferase RfaF</fullName>
    </submittedName>
</protein>
<dbReference type="SUPFAM" id="SSF53756">
    <property type="entry name" value="UDP-Glycosyltransferase/glycogen phosphorylase"/>
    <property type="match status" value="1"/>
</dbReference>
<dbReference type="GO" id="GO:0009244">
    <property type="term" value="P:lipopolysaccharide core region biosynthetic process"/>
    <property type="evidence" value="ECO:0007669"/>
    <property type="project" value="TreeGrafter"/>
</dbReference>
<dbReference type="EMBL" id="PXOQ01000007">
    <property type="protein sequence ID" value="PSG90245.1"/>
    <property type="molecule type" value="Genomic_DNA"/>
</dbReference>
<dbReference type="InterPro" id="IPR051199">
    <property type="entry name" value="LPS_LOS_Heptosyltrfase"/>
</dbReference>
<dbReference type="GO" id="GO:0008713">
    <property type="term" value="F:ADP-heptose-lipopolysaccharide heptosyltransferase activity"/>
    <property type="evidence" value="ECO:0007669"/>
    <property type="project" value="TreeGrafter"/>
</dbReference>
<dbReference type="Proteomes" id="UP000238426">
    <property type="component" value="Unassembled WGS sequence"/>
</dbReference>
<evidence type="ECO:0000256" key="1">
    <source>
        <dbReference type="ARBA" id="ARBA00022676"/>
    </source>
</evidence>
<keyword evidence="2 3" id="KW-0808">Transferase</keyword>
<dbReference type="OrthoDB" id="9768048at2"/>
<name>A0A2T1NCS9_9FLAO</name>
<evidence type="ECO:0000313" key="4">
    <source>
        <dbReference type="Proteomes" id="UP000238426"/>
    </source>
</evidence>
<evidence type="ECO:0000313" key="3">
    <source>
        <dbReference type="EMBL" id="PSG90245.1"/>
    </source>
</evidence>
<organism evidence="3 4">
    <name type="scientific">Aurantibacter aestuarii</name>
    <dbReference type="NCBI Taxonomy" id="1266046"/>
    <lineage>
        <taxon>Bacteria</taxon>
        <taxon>Pseudomonadati</taxon>
        <taxon>Bacteroidota</taxon>
        <taxon>Flavobacteriia</taxon>
        <taxon>Flavobacteriales</taxon>
        <taxon>Flavobacteriaceae</taxon>
        <taxon>Aurantibacter</taxon>
    </lineage>
</organism>
<accession>A0A2T1NCS9</accession>
<gene>
    <name evidence="3" type="ORF">C7H52_02905</name>
</gene>
<dbReference type="GO" id="GO:0005829">
    <property type="term" value="C:cytosol"/>
    <property type="evidence" value="ECO:0007669"/>
    <property type="project" value="TreeGrafter"/>
</dbReference>
<dbReference type="CDD" id="cd03789">
    <property type="entry name" value="GT9_LPS_heptosyltransferase"/>
    <property type="match status" value="1"/>
</dbReference>
<keyword evidence="4" id="KW-1185">Reference proteome</keyword>
<dbReference type="PANTHER" id="PTHR30160">
    <property type="entry name" value="TETRAACYLDISACCHARIDE 4'-KINASE-RELATED"/>
    <property type="match status" value="1"/>
</dbReference>
<keyword evidence="1" id="KW-0328">Glycosyltransferase</keyword>
<dbReference type="Gene3D" id="3.40.50.2000">
    <property type="entry name" value="Glycogen Phosphorylase B"/>
    <property type="match status" value="2"/>
</dbReference>
<dbReference type="PANTHER" id="PTHR30160:SF22">
    <property type="entry name" value="LIPOPOLYSACCHARIDE CORE BIOSYNTHESIS PROTEIN"/>
    <property type="match status" value="1"/>
</dbReference>